<dbReference type="PANTHER" id="PTHR23275:SF100">
    <property type="entry name" value="EGF-LIKE DOMAIN-CONTAINING PROTEIN"/>
    <property type="match status" value="1"/>
</dbReference>
<evidence type="ECO:0000256" key="1">
    <source>
        <dbReference type="SAM" id="Phobius"/>
    </source>
</evidence>
<dbReference type="Proteomes" id="UP000070089">
    <property type="component" value="Unassembled WGS sequence"/>
</dbReference>
<gene>
    <name evidence="3" type="ORF">QR46_0774</name>
</gene>
<evidence type="ECO:0000313" key="4">
    <source>
        <dbReference type="Proteomes" id="UP000070089"/>
    </source>
</evidence>
<name>A0A132NYU8_GIAIN</name>
<keyword evidence="2" id="KW-0732">Signal</keyword>
<comment type="caution">
    <text evidence="3">The sequence shown here is derived from an EMBL/GenBank/DDBJ whole genome shotgun (WGS) entry which is preliminary data.</text>
</comment>
<accession>A0A132NYU8</accession>
<dbReference type="EMBL" id="JXTI01000012">
    <property type="protein sequence ID" value="KWX15235.1"/>
    <property type="molecule type" value="Genomic_DNA"/>
</dbReference>
<dbReference type="AlphaFoldDB" id="A0A132NYU8"/>
<dbReference type="VEuPathDB" id="GiardiaDB:QR46_0774"/>
<feature type="transmembrane region" description="Helical" evidence="1">
    <location>
        <begin position="483"/>
        <end position="510"/>
    </location>
</feature>
<dbReference type="SUPFAM" id="SSF57184">
    <property type="entry name" value="Growth factor receptor domain"/>
    <property type="match status" value="1"/>
</dbReference>
<dbReference type="OrthoDB" id="409374at2759"/>
<keyword evidence="1" id="KW-0472">Membrane</keyword>
<organism evidence="3 4">
    <name type="scientific">Giardia duodenalis assemblage B</name>
    <dbReference type="NCBI Taxonomy" id="1394984"/>
    <lineage>
        <taxon>Eukaryota</taxon>
        <taxon>Metamonada</taxon>
        <taxon>Diplomonadida</taxon>
        <taxon>Hexamitidae</taxon>
        <taxon>Giardiinae</taxon>
        <taxon>Giardia</taxon>
    </lineage>
</organism>
<keyword evidence="1" id="KW-0812">Transmembrane</keyword>
<feature type="signal peptide" evidence="2">
    <location>
        <begin position="1"/>
        <end position="22"/>
    </location>
</feature>
<proteinExistence type="predicted"/>
<dbReference type="PANTHER" id="PTHR23275">
    <property type="entry name" value="CABRIOLET.-RELATED"/>
    <property type="match status" value="1"/>
</dbReference>
<keyword evidence="1" id="KW-1133">Transmembrane helix</keyword>
<dbReference type="InterPro" id="IPR009030">
    <property type="entry name" value="Growth_fac_rcpt_cys_sf"/>
</dbReference>
<evidence type="ECO:0000313" key="3">
    <source>
        <dbReference type="EMBL" id="KWX15235.1"/>
    </source>
</evidence>
<evidence type="ECO:0000256" key="2">
    <source>
        <dbReference type="SAM" id="SignalP"/>
    </source>
</evidence>
<protein>
    <submittedName>
        <fullName evidence="3">High cysteine protein/ Variant-specific surface protein</fullName>
    </submittedName>
</protein>
<reference evidence="3 4" key="1">
    <citation type="journal article" date="2015" name="Mol. Biochem. Parasitol.">
        <title>Identification of polymorphic genes for use in assemblage B genotyping assays through comparative genomics of multiple assemblage B Giardia duodenalis isolates.</title>
        <authorList>
            <person name="Wielinga C."/>
            <person name="Thompson R.C."/>
            <person name="Monis P."/>
            <person name="Ryan U."/>
        </authorList>
    </citation>
    <scope>NUCLEOTIDE SEQUENCE [LARGE SCALE GENOMIC DNA]</scope>
    <source>
        <strain evidence="3 4">BAH15c1</strain>
    </source>
</reference>
<dbReference type="InterPro" id="IPR052798">
    <property type="entry name" value="Giardia_VSA"/>
</dbReference>
<sequence length="536" mass="56607">MFLAFIWVITFTLGSEVDVSDASEPYRNAFGDVCRAGQVGSCVSNKCINIGRYANVCTECQGGKVPINGVCSDGSGGDYNPNSSMCKKVTKGESSYCIGCNEGSSSAGTFFLFYGGCYNTAEFPGSKVCSAAAGGVCTSCNAENRFIFINKDATAPEKCILCSDAIGFSGNQGVEGCAICSEGSWKYAPFQSAGIQCTVCFSKDRAPIDGSCKAFDSHNCSDGYCKYCYKTHIYHNGGCYDRTQQYSASICSPDNQFVLGNYAGCKECVNTDEVPREGNCKHVLKVDNCSKDSAKGKCLDCRKSNPGTTTFLYLGGCYHTNEPMGMQVCSSASNGLCTRCAISGCTQCDLQSSVIQCSDCGSNYLSLDNSMCLQSCPSPSQQASSTSPNKCECSPGYSLNTASMTCYLISNCPDNVTGCSSCDDKGQCTACLYSAYNIQPNRQSCALGCPDGFTGAAGELCHCPDGYFLQGDVCVAPSNKAGLAVGAVTAIVVVILVILAVVGILCWFFLRKKRLSKGKATQSLENLGLMTIAETI</sequence>
<feature type="chain" id="PRO_5007800109" evidence="2">
    <location>
        <begin position="23"/>
        <end position="536"/>
    </location>
</feature>